<dbReference type="AlphaFoldDB" id="A0A4Y1YLK4"/>
<dbReference type="Proteomes" id="UP000316473">
    <property type="component" value="Chromosome"/>
</dbReference>
<sequence>MASETPFYQKVILWSALAVTLVAALLVEDESEELWEEEVVQPARVSGGQRQHSKHEQAGELLPIDQLGKRQFSATAHDIFAVTSWEPEQIVAIDADTHEQDFQAIEQEEIAWQPLLPAAPPLQFEYLGKVISQGRVRVFLAQGDENYAVGVGERIRTEYRVERILNNAVELTYLPLGVRQILTIE</sequence>
<keyword evidence="2" id="KW-1185">Reference proteome</keyword>
<proteinExistence type="predicted"/>
<dbReference type="EMBL" id="AP019755">
    <property type="protein sequence ID" value="BBL35020.1"/>
    <property type="molecule type" value="Genomic_DNA"/>
</dbReference>
<name>A0A4Y1YLK4_9PROT</name>
<gene>
    <name evidence="1" type="ORF">Nstercoris_01274</name>
</gene>
<accession>A0A4Y1YLK4</accession>
<evidence type="ECO:0000313" key="2">
    <source>
        <dbReference type="Proteomes" id="UP000316473"/>
    </source>
</evidence>
<protein>
    <submittedName>
        <fullName evidence="1">Uncharacterized protein</fullName>
    </submittedName>
</protein>
<dbReference type="KEGG" id="nst:Nstercoris_01274"/>
<evidence type="ECO:0000313" key="1">
    <source>
        <dbReference type="EMBL" id="BBL35020.1"/>
    </source>
</evidence>
<reference evidence="1 2" key="1">
    <citation type="submission" date="2019-06" db="EMBL/GenBank/DDBJ databases">
        <title>Nitrosomonas stercoris KYUHI-S whole genome shotgun sequence.</title>
        <authorList>
            <person name="Nakagawa T."/>
            <person name="Tsuchiya Y."/>
            <person name="Takahashi R."/>
        </authorList>
    </citation>
    <scope>NUCLEOTIDE SEQUENCE [LARGE SCALE GENOMIC DNA]</scope>
    <source>
        <strain evidence="1 2">KYUHI-S</strain>
    </source>
</reference>
<organism evidence="1 2">
    <name type="scientific">Nitrosomonas stercoris</name>
    <dbReference type="NCBI Taxonomy" id="1444684"/>
    <lineage>
        <taxon>Bacteria</taxon>
        <taxon>Pseudomonadati</taxon>
        <taxon>Pseudomonadota</taxon>
        <taxon>Betaproteobacteria</taxon>
        <taxon>Nitrosomonadales</taxon>
        <taxon>Nitrosomonadaceae</taxon>
        <taxon>Nitrosomonas</taxon>
    </lineage>
</organism>